<dbReference type="InterPro" id="IPR011006">
    <property type="entry name" value="CheY-like_superfamily"/>
</dbReference>
<evidence type="ECO:0000256" key="2">
    <source>
        <dbReference type="PROSITE-ProRule" id="PRU00169"/>
    </source>
</evidence>
<accession>A0ABW4IAI2</accession>
<dbReference type="Pfam" id="PF00072">
    <property type="entry name" value="Response_reg"/>
    <property type="match status" value="1"/>
</dbReference>
<evidence type="ECO:0000313" key="5">
    <source>
        <dbReference type="Proteomes" id="UP001597118"/>
    </source>
</evidence>
<dbReference type="EMBL" id="JBHUDG010000004">
    <property type="protein sequence ID" value="MFD1629298.1"/>
    <property type="molecule type" value="Genomic_DNA"/>
</dbReference>
<evidence type="ECO:0000259" key="3">
    <source>
        <dbReference type="PROSITE" id="PS50110"/>
    </source>
</evidence>
<dbReference type="PANTHER" id="PTHR44591">
    <property type="entry name" value="STRESS RESPONSE REGULATOR PROTEIN 1"/>
    <property type="match status" value="1"/>
</dbReference>
<keyword evidence="1 2" id="KW-0597">Phosphoprotein</keyword>
<feature type="modified residue" description="4-aspartylphosphate" evidence="2">
    <location>
        <position position="54"/>
    </location>
</feature>
<feature type="domain" description="Response regulatory" evidence="3">
    <location>
        <begin position="5"/>
        <end position="119"/>
    </location>
</feature>
<dbReference type="PROSITE" id="PS50110">
    <property type="entry name" value="RESPONSE_REGULATORY"/>
    <property type="match status" value="1"/>
</dbReference>
<comment type="caution">
    <text evidence="4">The sequence shown here is derived from an EMBL/GenBank/DDBJ whole genome shotgun (WGS) entry which is preliminary data.</text>
</comment>
<dbReference type="Gene3D" id="3.40.50.2300">
    <property type="match status" value="1"/>
</dbReference>
<reference evidence="5" key="1">
    <citation type="journal article" date="2019" name="Int. J. Syst. Evol. Microbiol.">
        <title>The Global Catalogue of Microorganisms (GCM) 10K type strain sequencing project: providing services to taxonomists for standard genome sequencing and annotation.</title>
        <authorList>
            <consortium name="The Broad Institute Genomics Platform"/>
            <consortium name="The Broad Institute Genome Sequencing Center for Infectious Disease"/>
            <person name="Wu L."/>
            <person name="Ma J."/>
        </authorList>
    </citation>
    <scope>NUCLEOTIDE SEQUENCE [LARGE SCALE GENOMIC DNA]</scope>
    <source>
        <strain evidence="5">CCUG 53762</strain>
    </source>
</reference>
<keyword evidence="5" id="KW-1185">Reference proteome</keyword>
<dbReference type="Proteomes" id="UP001597118">
    <property type="component" value="Unassembled WGS sequence"/>
</dbReference>
<dbReference type="RefSeq" id="WP_379661678.1">
    <property type="nucleotide sequence ID" value="NZ_JBHUDG010000004.1"/>
</dbReference>
<protein>
    <submittedName>
        <fullName evidence="4">Response regulator</fullName>
    </submittedName>
</protein>
<dbReference type="PANTHER" id="PTHR44591:SF3">
    <property type="entry name" value="RESPONSE REGULATORY DOMAIN-CONTAINING PROTEIN"/>
    <property type="match status" value="1"/>
</dbReference>
<dbReference type="InterPro" id="IPR050595">
    <property type="entry name" value="Bact_response_regulator"/>
</dbReference>
<organism evidence="4 5">
    <name type="scientific">Pseudopedobacter beijingensis</name>
    <dbReference type="NCBI Taxonomy" id="1207056"/>
    <lineage>
        <taxon>Bacteria</taxon>
        <taxon>Pseudomonadati</taxon>
        <taxon>Bacteroidota</taxon>
        <taxon>Sphingobacteriia</taxon>
        <taxon>Sphingobacteriales</taxon>
        <taxon>Sphingobacteriaceae</taxon>
        <taxon>Pseudopedobacter</taxon>
    </lineage>
</organism>
<evidence type="ECO:0000313" key="4">
    <source>
        <dbReference type="EMBL" id="MFD1629298.1"/>
    </source>
</evidence>
<name>A0ABW4IAI2_9SPHI</name>
<dbReference type="SUPFAM" id="SSF52172">
    <property type="entry name" value="CheY-like"/>
    <property type="match status" value="1"/>
</dbReference>
<evidence type="ECO:0000256" key="1">
    <source>
        <dbReference type="ARBA" id="ARBA00022553"/>
    </source>
</evidence>
<gene>
    <name evidence="4" type="ORF">ACFSAH_05370</name>
</gene>
<proteinExistence type="predicted"/>
<dbReference type="InterPro" id="IPR001789">
    <property type="entry name" value="Sig_transdc_resp-reg_receiver"/>
</dbReference>
<dbReference type="SMART" id="SM00448">
    <property type="entry name" value="REC"/>
    <property type="match status" value="1"/>
</dbReference>
<sequence length="124" mass="13862">MNKKTILIFDDDVNILELCSIVLSESGYHVEISETSHDIIEKVAKTSPDVILMDNWIPDIGGIKATQLLKNDPQFHHIPVIYFSANNDIHILAETAGADAYLSKPFDLNDLENIVSEIILKSKD</sequence>